<proteinExistence type="predicted"/>
<dbReference type="AlphaFoldDB" id="A0A914R9U7"/>
<accession>A0A914R9U7</accession>
<sequence>MLKARTMNKDHNDEYERYEDSSPCILNVAADLETLFLTINVASESAQVAPVAFANNAVIVGYLSKFHNNDSLVEGTLAVDYHRGATLKSEANVSFTY</sequence>
<organism evidence="1 2">
    <name type="scientific">Parascaris equorum</name>
    <name type="common">Equine roundworm</name>
    <dbReference type="NCBI Taxonomy" id="6256"/>
    <lineage>
        <taxon>Eukaryota</taxon>
        <taxon>Metazoa</taxon>
        <taxon>Ecdysozoa</taxon>
        <taxon>Nematoda</taxon>
        <taxon>Chromadorea</taxon>
        <taxon>Rhabditida</taxon>
        <taxon>Spirurina</taxon>
        <taxon>Ascaridomorpha</taxon>
        <taxon>Ascaridoidea</taxon>
        <taxon>Ascarididae</taxon>
        <taxon>Parascaris</taxon>
    </lineage>
</organism>
<reference evidence="2" key="1">
    <citation type="submission" date="2022-11" db="UniProtKB">
        <authorList>
            <consortium name="WormBaseParasite"/>
        </authorList>
    </citation>
    <scope>IDENTIFICATION</scope>
</reference>
<evidence type="ECO:0000313" key="1">
    <source>
        <dbReference type="Proteomes" id="UP000887564"/>
    </source>
</evidence>
<name>A0A914R9U7_PAREQ</name>
<dbReference type="WBParaSite" id="PEQ_0000304401-mRNA-1">
    <property type="protein sequence ID" value="PEQ_0000304401-mRNA-1"/>
    <property type="gene ID" value="PEQ_0000304401"/>
</dbReference>
<dbReference type="Proteomes" id="UP000887564">
    <property type="component" value="Unplaced"/>
</dbReference>
<keyword evidence="1" id="KW-1185">Reference proteome</keyword>
<evidence type="ECO:0000313" key="2">
    <source>
        <dbReference type="WBParaSite" id="PEQ_0000304401-mRNA-1"/>
    </source>
</evidence>
<protein>
    <submittedName>
        <fullName evidence="2">Uncharacterized protein</fullName>
    </submittedName>
</protein>